<dbReference type="SUPFAM" id="SSF101790">
    <property type="entry name" value="Aminomethyltransferase beta-barrel domain"/>
    <property type="match status" value="1"/>
</dbReference>
<comment type="caution">
    <text evidence="7">The sequence shown here is derived from an EMBL/GenBank/DDBJ whole genome shotgun (WGS) entry which is preliminary data.</text>
</comment>
<sequence length="814" mass="89114">MQDLPSSARVVIIGGGIVGCSVAYHLGKMGWTDVLLLERHRLSAGSTWHAAGLVGQLRTSANITQLLGYSVALYERLEAETGLATGWKRNGGLRLACNPDRWIEVRRQATTAKSFGLEMHLLTPKEAQELWPLMTVDDVVGAAFLPTDGQANPSDITQALAKGARAAGVTIVEEVKVTGISVEHGRVRAVTTDRGAVACERLVLCGGMWSRALGRLAGVNIPLVPVRHQYVITERIEGVTPNLPTLRDPDRLTYWKEEVGGLVMGGYEPNPIPWAEDGIPEGFEFALLDEDWDHFEPIMRLALGRVPALERAGIKRMINGPESFTPDGNFILGEAPEVRNFFVGCGFNAFGIASAGGAGMALAEWVARGEPPFDLWPVDIRRFGRNHLDEGWVRARTLEAYAKHYTLAWPGEEHRSGRPLRRSPLYDRLRAQGAVFGEKLGWERPNWFARPGEEAADRYSFARPNWFEAVGREHAACRERVALFDQSSFAKFLVVGRDAEKALSWLCANDVAKPPGRLTYTQMLNRKGGIECDLTVARLAPDRFYLVTGTGFATHDADWIARNIPAGLDAHLVEVTSAHATLSLFGPRARDVLAVCSRDDLANAAFPFGTCRTITVAGAPVLALRVTYVGELGWELHLPTEFAATVYDALMAAGRAHGIANAGYRAIESLRLEKGYRAWGSDIGPDHSPLVAGLGWAVKLGKDTPFLGRDALLEQKRRPLPRLFAGFMVEDPNVVLLGRETIYRDGRRCGWLTSGGFGYTLGKPLGYGYVRDPAGVDPAYVMAGSYELEVAGFRVPATPFLEPPYDPKLTRVKA</sequence>
<dbReference type="Gene3D" id="3.30.9.10">
    <property type="entry name" value="D-Amino Acid Oxidase, subunit A, domain 2"/>
    <property type="match status" value="1"/>
</dbReference>
<dbReference type="PANTHER" id="PTHR43757:SF11">
    <property type="entry name" value="SARCOSINE DEHYDROGENASE"/>
    <property type="match status" value="1"/>
</dbReference>
<evidence type="ECO:0000256" key="1">
    <source>
        <dbReference type="ARBA" id="ARBA00008609"/>
    </source>
</evidence>
<proteinExistence type="inferred from homology"/>
<dbReference type="InterPro" id="IPR032503">
    <property type="entry name" value="FAO_M"/>
</dbReference>
<feature type="domain" description="Aminomethyltransferase C-terminal" evidence="5">
    <location>
        <begin position="724"/>
        <end position="806"/>
    </location>
</feature>
<dbReference type="InterPro" id="IPR006222">
    <property type="entry name" value="GCVT_N"/>
</dbReference>
<dbReference type="PANTHER" id="PTHR43757">
    <property type="entry name" value="AMINOMETHYLTRANSFERASE"/>
    <property type="match status" value="1"/>
</dbReference>
<dbReference type="InterPro" id="IPR013977">
    <property type="entry name" value="GcvT_C"/>
</dbReference>
<accession>A0ABU8XXI3</accession>
<reference evidence="7 8" key="1">
    <citation type="submission" date="2024-01" db="EMBL/GenBank/DDBJ databases">
        <title>Multi-omics insights into the function and evolution of sodium benzoate biodegradation pathways in Benzoatithermus flavus gen. nov., sp. nov. from hot spring.</title>
        <authorList>
            <person name="Hu C.-J."/>
            <person name="Li W.-J."/>
        </authorList>
    </citation>
    <scope>NUCLEOTIDE SEQUENCE [LARGE SCALE GENOMIC DNA]</scope>
    <source>
        <strain evidence="7 8">SYSU G07066</strain>
    </source>
</reference>
<keyword evidence="8" id="KW-1185">Reference proteome</keyword>
<dbReference type="Gene3D" id="3.30.70.1400">
    <property type="entry name" value="Aminomethyltransferase beta-barrel domains"/>
    <property type="match status" value="1"/>
</dbReference>
<evidence type="ECO:0000313" key="8">
    <source>
        <dbReference type="Proteomes" id="UP001375743"/>
    </source>
</evidence>
<dbReference type="Pfam" id="PF01266">
    <property type="entry name" value="DAO"/>
    <property type="match status" value="1"/>
</dbReference>
<evidence type="ECO:0000259" key="6">
    <source>
        <dbReference type="Pfam" id="PF16350"/>
    </source>
</evidence>
<dbReference type="Pfam" id="PF08669">
    <property type="entry name" value="GCV_T_C"/>
    <property type="match status" value="1"/>
</dbReference>
<dbReference type="InterPro" id="IPR006076">
    <property type="entry name" value="FAD-dep_OxRdtase"/>
</dbReference>
<dbReference type="InterPro" id="IPR029043">
    <property type="entry name" value="GcvT/YgfZ_C"/>
</dbReference>
<dbReference type="InterPro" id="IPR036188">
    <property type="entry name" value="FAD/NAD-bd_sf"/>
</dbReference>
<dbReference type="Gene3D" id="2.40.30.110">
    <property type="entry name" value="Aminomethyltransferase beta-barrel domains"/>
    <property type="match status" value="1"/>
</dbReference>
<evidence type="ECO:0000256" key="2">
    <source>
        <dbReference type="ARBA" id="ARBA00023002"/>
    </source>
</evidence>
<feature type="domain" description="FAD dependent oxidoreductase" evidence="3">
    <location>
        <begin position="9"/>
        <end position="365"/>
    </location>
</feature>
<organism evidence="7 8">
    <name type="scientific">Benzoatithermus flavus</name>
    <dbReference type="NCBI Taxonomy" id="3108223"/>
    <lineage>
        <taxon>Bacteria</taxon>
        <taxon>Pseudomonadati</taxon>
        <taxon>Pseudomonadota</taxon>
        <taxon>Alphaproteobacteria</taxon>
        <taxon>Geminicoccales</taxon>
        <taxon>Geminicoccaceae</taxon>
        <taxon>Benzoatithermus</taxon>
    </lineage>
</organism>
<dbReference type="SUPFAM" id="SSF103025">
    <property type="entry name" value="Folate-binding domain"/>
    <property type="match status" value="1"/>
</dbReference>
<name>A0ABU8XXI3_9PROT</name>
<comment type="similarity">
    <text evidence="1">Belongs to the GcvT family.</text>
</comment>
<dbReference type="SUPFAM" id="SSF51905">
    <property type="entry name" value="FAD/NAD(P)-binding domain"/>
    <property type="match status" value="1"/>
</dbReference>
<dbReference type="EMBL" id="JBBLZC010000034">
    <property type="protein sequence ID" value="MEK0085766.1"/>
    <property type="molecule type" value="Genomic_DNA"/>
</dbReference>
<feature type="domain" description="FAD dependent oxidoreductase central" evidence="6">
    <location>
        <begin position="369"/>
        <end position="423"/>
    </location>
</feature>
<evidence type="ECO:0000259" key="4">
    <source>
        <dbReference type="Pfam" id="PF01571"/>
    </source>
</evidence>
<evidence type="ECO:0000259" key="3">
    <source>
        <dbReference type="Pfam" id="PF01266"/>
    </source>
</evidence>
<dbReference type="Gene3D" id="3.50.50.60">
    <property type="entry name" value="FAD/NAD(P)-binding domain"/>
    <property type="match status" value="1"/>
</dbReference>
<gene>
    <name evidence="7" type="ORF">U1T56_21645</name>
</gene>
<dbReference type="Pfam" id="PF16350">
    <property type="entry name" value="FAO_M"/>
    <property type="match status" value="1"/>
</dbReference>
<dbReference type="SUPFAM" id="SSF54373">
    <property type="entry name" value="FAD-linked reductases, C-terminal domain"/>
    <property type="match status" value="1"/>
</dbReference>
<dbReference type="Gene3D" id="3.30.1360.120">
    <property type="entry name" value="Probable tRNA modification gtpase trme, domain 1"/>
    <property type="match status" value="1"/>
</dbReference>
<dbReference type="Pfam" id="PF01571">
    <property type="entry name" value="GCV_T"/>
    <property type="match status" value="1"/>
</dbReference>
<keyword evidence="2" id="KW-0560">Oxidoreductase</keyword>
<dbReference type="InterPro" id="IPR027266">
    <property type="entry name" value="TrmE/GcvT-like"/>
</dbReference>
<protein>
    <submittedName>
        <fullName evidence="7">FAD-dependent oxidoreductase</fullName>
    </submittedName>
</protein>
<dbReference type="InterPro" id="IPR028896">
    <property type="entry name" value="GcvT/YgfZ/DmdA"/>
</dbReference>
<evidence type="ECO:0000313" key="7">
    <source>
        <dbReference type="EMBL" id="MEK0085766.1"/>
    </source>
</evidence>
<dbReference type="Proteomes" id="UP001375743">
    <property type="component" value="Unassembled WGS sequence"/>
</dbReference>
<feature type="domain" description="GCVT N-terminal" evidence="4">
    <location>
        <begin position="425"/>
        <end position="702"/>
    </location>
</feature>
<evidence type="ECO:0000259" key="5">
    <source>
        <dbReference type="Pfam" id="PF08669"/>
    </source>
</evidence>